<evidence type="ECO:0000313" key="6">
    <source>
        <dbReference type="Proteomes" id="UP001162889"/>
    </source>
</evidence>
<name>A0AA41L7L4_9BURK</name>
<dbReference type="AlphaFoldDB" id="A0AA41L7L4"/>
<accession>A0AA41L7L4</accession>
<dbReference type="EMBL" id="JAHTGR010000017">
    <property type="protein sequence ID" value="MBV6324462.1"/>
    <property type="molecule type" value="Genomic_DNA"/>
</dbReference>
<dbReference type="Pfam" id="PF13424">
    <property type="entry name" value="TPR_12"/>
    <property type="match status" value="2"/>
</dbReference>
<dbReference type="NCBIfam" id="NF047398">
    <property type="entry name" value="AAA_KGGVGR"/>
    <property type="match status" value="1"/>
</dbReference>
<dbReference type="PROSITE" id="PS50005">
    <property type="entry name" value="TPR"/>
    <property type="match status" value="1"/>
</dbReference>
<protein>
    <submittedName>
        <fullName evidence="4">Tetratricopeptide (TPR) repeat protein</fullName>
    </submittedName>
    <submittedName>
        <fullName evidence="3">Tetratricopeptide repeat protein</fullName>
    </submittedName>
</protein>
<feature type="region of interest" description="Disordered" evidence="2">
    <location>
        <begin position="611"/>
        <end position="630"/>
    </location>
</feature>
<dbReference type="EMBL" id="JALJZU010000014">
    <property type="protein sequence ID" value="MCP2012066.1"/>
    <property type="molecule type" value="Genomic_DNA"/>
</dbReference>
<reference evidence="3" key="1">
    <citation type="submission" date="2021-07" db="EMBL/GenBank/DDBJ databases">
        <title>Characterization of violacein-producing bacteria and related species.</title>
        <authorList>
            <person name="Wilson H.S."/>
            <person name="De Leon M.E."/>
        </authorList>
    </citation>
    <scope>NUCLEOTIDE SEQUENCE</scope>
    <source>
        <strain evidence="3">HSC-15S17</strain>
    </source>
</reference>
<dbReference type="PANTHER" id="PTHR46082">
    <property type="entry name" value="ATP/GTP-BINDING PROTEIN-RELATED"/>
    <property type="match status" value="1"/>
</dbReference>
<dbReference type="Proteomes" id="UP001162889">
    <property type="component" value="Unassembled WGS sequence"/>
</dbReference>
<evidence type="ECO:0000256" key="2">
    <source>
        <dbReference type="SAM" id="MobiDB-lite"/>
    </source>
</evidence>
<keyword evidence="6" id="KW-1185">Reference proteome</keyword>
<dbReference type="RefSeq" id="WP_217945383.1">
    <property type="nucleotide sequence ID" value="NZ_JAHTGR010000017.1"/>
</dbReference>
<evidence type="ECO:0000313" key="3">
    <source>
        <dbReference type="EMBL" id="MBV6324462.1"/>
    </source>
</evidence>
<feature type="repeat" description="TPR" evidence="1">
    <location>
        <begin position="364"/>
        <end position="397"/>
    </location>
</feature>
<evidence type="ECO:0000313" key="5">
    <source>
        <dbReference type="Proteomes" id="UP001155901"/>
    </source>
</evidence>
<sequence>MDITALSLPPLTGTGEVVTFYSYKGGTGRTMALSNIAVLLARQQNATTPVLMIDWDLEAPGLHHYFDHHDEGPGVLELFEACREQLMRRRKGTAALLDEEELAREVLAAVGWEQYVSRVDQSSQLYLMRAGRFDDSYGERLAAMHWDELFNSCPALFRSFADNLARHFRYVLVDSRTGRTDSAGICTTLLPRKLVVVFTPNRQSLEGVQALVTRATAYRRSHEDEQRPLLVYPLPSRIEMGDSAQRAQWRRGDQQQRILGYQPIFEQLLCSCYGMSQMSLDSYFDEVQLQQTRTFAYGEQLAVRMDQGGDRFSLTRTFEAFLDWLGGGYFPWQSSREIHLLASIGDARRALEDGGVRALSQPLARDLNLLGELYRREGRLRQALACFEESMSLRQRGLGEDHPDTLASKSNLAGVLRVQGQLDEAQFLEECIVEARERLLGREHLDTLAARANLAATLAEQGRAAEALAMLDAVLDAYLRLLGSEHLLTLACKASRADMLFRRGDSEHARIAQEQVLAARKRLLGAEHADTLRSKTALGCTLLRMQELEAAGSLFEAVLQAQIRRLGPDHLDTRKARAQLADVQVQLGGPVGGRMGEPALVPELHQDAAGADYGDALSRPPLPRERPGASDLWTRAAEELLALDGHLSASRPPSR</sequence>
<dbReference type="Proteomes" id="UP001155901">
    <property type="component" value="Unassembled WGS sequence"/>
</dbReference>
<reference evidence="4" key="2">
    <citation type="submission" date="2022-03" db="EMBL/GenBank/DDBJ databases">
        <title>Genome Encyclopedia of Bacteria and Archaea VI: Functional Genomics of Type Strains.</title>
        <authorList>
            <person name="Whitman W."/>
        </authorList>
    </citation>
    <scope>NUCLEOTIDE SEQUENCE</scope>
    <source>
        <strain evidence="4">HSC-15S17</strain>
    </source>
</reference>
<organism evidence="3 5">
    <name type="scientific">Duganella violaceipulchra</name>
    <dbReference type="NCBI Taxonomy" id="2849652"/>
    <lineage>
        <taxon>Bacteria</taxon>
        <taxon>Pseudomonadati</taxon>
        <taxon>Pseudomonadota</taxon>
        <taxon>Betaproteobacteria</taxon>
        <taxon>Burkholderiales</taxon>
        <taxon>Oxalobacteraceae</taxon>
        <taxon>Telluria group</taxon>
        <taxon>Duganella</taxon>
    </lineage>
</organism>
<dbReference type="PANTHER" id="PTHR46082:SF6">
    <property type="entry name" value="AAA+ ATPASE DOMAIN-CONTAINING PROTEIN-RELATED"/>
    <property type="match status" value="1"/>
</dbReference>
<proteinExistence type="predicted"/>
<gene>
    <name evidence="3" type="ORF">KVP70_26350</name>
    <name evidence="4" type="ORF">L1274_005820</name>
</gene>
<dbReference type="Pfam" id="PF13374">
    <property type="entry name" value="TPR_10"/>
    <property type="match status" value="1"/>
</dbReference>
<comment type="caution">
    <text evidence="3">The sequence shown here is derived from an EMBL/GenBank/DDBJ whole genome shotgun (WGS) entry which is preliminary data.</text>
</comment>
<evidence type="ECO:0000256" key="1">
    <source>
        <dbReference type="PROSITE-ProRule" id="PRU00339"/>
    </source>
</evidence>
<dbReference type="InterPro" id="IPR053137">
    <property type="entry name" value="NLR-like"/>
</dbReference>
<keyword evidence="1" id="KW-0802">TPR repeat</keyword>
<dbReference type="InterPro" id="IPR019734">
    <property type="entry name" value="TPR_rpt"/>
</dbReference>
<evidence type="ECO:0000313" key="4">
    <source>
        <dbReference type="EMBL" id="MCP2012066.1"/>
    </source>
</evidence>